<evidence type="ECO:0000313" key="2">
    <source>
        <dbReference type="EMBL" id="RAL23049.1"/>
    </source>
</evidence>
<reference evidence="2 3" key="1">
    <citation type="submission" date="2018-05" db="EMBL/GenBank/DDBJ databases">
        <title>Lujinxingia marina gen. nov. sp. nov., a new facultative anaerobic member of the class Deltaproteobacteria, and proposal of Lujinxingaceae fam. nov.</title>
        <authorList>
            <person name="Li C.-M."/>
        </authorList>
    </citation>
    <scope>NUCLEOTIDE SEQUENCE [LARGE SCALE GENOMIC DNA]</scope>
    <source>
        <strain evidence="2 3">B210</strain>
    </source>
</reference>
<dbReference type="Pfam" id="PF22479">
    <property type="entry name" value="Pam3_gp18"/>
    <property type="match status" value="1"/>
</dbReference>
<evidence type="ECO:0000259" key="1">
    <source>
        <dbReference type="Pfam" id="PF22479"/>
    </source>
</evidence>
<evidence type="ECO:0000313" key="3">
    <source>
        <dbReference type="Proteomes" id="UP000249169"/>
    </source>
</evidence>
<comment type="caution">
    <text evidence="2">The sequence shown here is derived from an EMBL/GenBank/DDBJ whole genome shotgun (WGS) entry which is preliminary data.</text>
</comment>
<accession>A0A328C6A9</accession>
<dbReference type="AlphaFoldDB" id="A0A328C6A9"/>
<keyword evidence="3" id="KW-1185">Reference proteome</keyword>
<dbReference type="InterPro" id="IPR054252">
    <property type="entry name" value="Pam3_gp18"/>
</dbReference>
<proteinExistence type="predicted"/>
<feature type="domain" description="Cyanophage baseplate Pam3 plug gp18" evidence="1">
    <location>
        <begin position="3"/>
        <end position="97"/>
    </location>
</feature>
<gene>
    <name evidence="2" type="ORF">DL240_09185</name>
</gene>
<protein>
    <recommendedName>
        <fullName evidence="1">Cyanophage baseplate Pam3 plug gp18 domain-containing protein</fullName>
    </recommendedName>
</protein>
<name>A0A328C6A9_9DELT</name>
<dbReference type="RefSeq" id="WP_111729577.1">
    <property type="nucleotide sequence ID" value="NZ_QHKO01000003.1"/>
</dbReference>
<dbReference type="Proteomes" id="UP000249169">
    <property type="component" value="Unassembled WGS sequence"/>
</dbReference>
<dbReference type="EMBL" id="QHKO01000003">
    <property type="protein sequence ID" value="RAL23049.1"/>
    <property type="molecule type" value="Genomic_DNA"/>
</dbReference>
<organism evidence="2 3">
    <name type="scientific">Lujinxingia litoralis</name>
    <dbReference type="NCBI Taxonomy" id="2211119"/>
    <lineage>
        <taxon>Bacteria</taxon>
        <taxon>Deltaproteobacteria</taxon>
        <taxon>Bradymonadales</taxon>
        <taxon>Lujinxingiaceae</taxon>
        <taxon>Lujinxingia</taxon>
    </lineage>
</organism>
<sequence length="123" mass="14078">MIQRLPTFAEFPKHIMTLTLSGKVLRYQRTYRPRTGSWYVDIFDRDEKPLLLGRRLVGQQVVAGPEVLGVDGLIYARGPDEPRREDLGEALREYYVELDVLTPEVEDVADAFIVSVESNEEVP</sequence>